<dbReference type="RefSeq" id="WP_167964859.1">
    <property type="nucleotide sequence ID" value="NZ_JAATJJ010000002.1"/>
</dbReference>
<keyword evidence="2" id="KW-1185">Reference proteome</keyword>
<dbReference type="EMBL" id="JAATJJ010000002">
    <property type="protein sequence ID" value="NJB72141.1"/>
    <property type="molecule type" value="Genomic_DNA"/>
</dbReference>
<proteinExistence type="predicted"/>
<dbReference type="InterPro" id="IPR018490">
    <property type="entry name" value="cNMP-bd_dom_sf"/>
</dbReference>
<gene>
    <name evidence="1" type="ORF">GGR42_002632</name>
</gene>
<dbReference type="Proteomes" id="UP000590442">
    <property type="component" value="Unassembled WGS sequence"/>
</dbReference>
<name>A0A846QV50_9FLAO</name>
<reference evidence="1 2" key="1">
    <citation type="submission" date="2020-03" db="EMBL/GenBank/DDBJ databases">
        <title>Genomic Encyclopedia of Type Strains, Phase IV (KMG-IV): sequencing the most valuable type-strain genomes for metagenomic binning, comparative biology and taxonomic classification.</title>
        <authorList>
            <person name="Goeker M."/>
        </authorList>
    </citation>
    <scope>NUCLEOTIDE SEQUENCE [LARGE SCALE GENOMIC DNA]</scope>
    <source>
        <strain evidence="1 2">DSM 29762</strain>
    </source>
</reference>
<accession>A0A846QV50</accession>
<evidence type="ECO:0000313" key="2">
    <source>
        <dbReference type="Proteomes" id="UP000590442"/>
    </source>
</evidence>
<protein>
    <submittedName>
        <fullName evidence="1">CRP-like cAMP-binding protein</fullName>
    </submittedName>
</protein>
<sequence length="188" mass="21954">MKNFLINNFEISESDAEVFSASFERIDLIKGEKFVDFGKVSNRIGFVEKGLLKCTLIGNDKSVIDDFVFENQFVANYYSFLRQKKSNKEIVCLKNSKLRIITRKKLDELANKHSFIKKIARQVSEQLFISTAKKLEDFRLLNAEERYSKLVKMNKRFITEIPQYEIASYLNVSPETVSRIRNKFTLPS</sequence>
<evidence type="ECO:0000313" key="1">
    <source>
        <dbReference type="EMBL" id="NJB72141.1"/>
    </source>
</evidence>
<organism evidence="1 2">
    <name type="scientific">Saonia flava</name>
    <dbReference type="NCBI Taxonomy" id="523696"/>
    <lineage>
        <taxon>Bacteria</taxon>
        <taxon>Pseudomonadati</taxon>
        <taxon>Bacteroidota</taxon>
        <taxon>Flavobacteriia</taxon>
        <taxon>Flavobacteriales</taxon>
        <taxon>Flavobacteriaceae</taxon>
        <taxon>Saonia</taxon>
    </lineage>
</organism>
<dbReference type="Gene3D" id="2.60.120.10">
    <property type="entry name" value="Jelly Rolls"/>
    <property type="match status" value="1"/>
</dbReference>
<comment type="caution">
    <text evidence="1">The sequence shown here is derived from an EMBL/GenBank/DDBJ whole genome shotgun (WGS) entry which is preliminary data.</text>
</comment>
<dbReference type="SUPFAM" id="SSF51206">
    <property type="entry name" value="cAMP-binding domain-like"/>
    <property type="match status" value="1"/>
</dbReference>
<dbReference type="InterPro" id="IPR014710">
    <property type="entry name" value="RmlC-like_jellyroll"/>
</dbReference>
<dbReference type="AlphaFoldDB" id="A0A846QV50"/>